<evidence type="ECO:0000313" key="8">
    <source>
        <dbReference type="EMBL" id="RUO73511.1"/>
    </source>
</evidence>
<name>A0A432Z6K1_9GAMM</name>
<keyword evidence="5" id="KW-0704">Schiff base</keyword>
<dbReference type="SMART" id="SM01133">
    <property type="entry name" value="DeoC"/>
    <property type="match status" value="1"/>
</dbReference>
<comment type="catalytic activity">
    <reaction evidence="6">
        <text>2-deoxy-D-ribose 5-phosphate = D-glyceraldehyde 3-phosphate + acetaldehyde</text>
        <dbReference type="Rhea" id="RHEA:12821"/>
        <dbReference type="ChEBI" id="CHEBI:15343"/>
        <dbReference type="ChEBI" id="CHEBI:59776"/>
        <dbReference type="ChEBI" id="CHEBI:62877"/>
        <dbReference type="EC" id="4.1.2.4"/>
    </reaction>
</comment>
<evidence type="ECO:0000256" key="5">
    <source>
        <dbReference type="ARBA" id="ARBA00023270"/>
    </source>
</evidence>
<dbReference type="Proteomes" id="UP000288058">
    <property type="component" value="Unassembled WGS sequence"/>
</dbReference>
<dbReference type="EC" id="4.1.2.4" evidence="3 7"/>
<dbReference type="Gene3D" id="3.20.20.70">
    <property type="entry name" value="Aldolase class I"/>
    <property type="match status" value="1"/>
</dbReference>
<evidence type="ECO:0000256" key="3">
    <source>
        <dbReference type="ARBA" id="ARBA00012515"/>
    </source>
</evidence>
<comment type="pathway">
    <text evidence="1">Carbohydrate degradation; 2-deoxy-D-ribose 1-phosphate degradation; D-glyceraldehyde 3-phosphate and acetaldehyde from 2-deoxy-alpha-D-ribose 1-phosphate: step 2/2.</text>
</comment>
<dbReference type="Pfam" id="PF01791">
    <property type="entry name" value="DeoC"/>
    <property type="match status" value="1"/>
</dbReference>
<protein>
    <recommendedName>
        <fullName evidence="3 7">Deoxyribose-phosphate aldolase</fullName>
        <ecNumber evidence="3 7">4.1.2.4</ecNumber>
    </recommendedName>
</protein>
<dbReference type="InterPro" id="IPR011343">
    <property type="entry name" value="DeoC"/>
</dbReference>
<dbReference type="PANTHER" id="PTHR10889">
    <property type="entry name" value="DEOXYRIBOSE-PHOSPHATE ALDOLASE"/>
    <property type="match status" value="1"/>
</dbReference>
<dbReference type="OrthoDB" id="6579831at2"/>
<evidence type="ECO:0000256" key="2">
    <source>
        <dbReference type="ARBA" id="ARBA00009473"/>
    </source>
</evidence>
<dbReference type="AlphaFoldDB" id="A0A432Z6K1"/>
<reference evidence="9" key="1">
    <citation type="journal article" date="2018" name="Front. Microbiol.">
        <title>Genome-Based Analysis Reveals the Taxonomy and Diversity of the Family Idiomarinaceae.</title>
        <authorList>
            <person name="Liu Y."/>
            <person name="Lai Q."/>
            <person name="Shao Z."/>
        </authorList>
    </citation>
    <scope>NUCLEOTIDE SEQUENCE [LARGE SCALE GENOMIC DNA]</scope>
    <source>
        <strain evidence="9">R22</strain>
    </source>
</reference>
<dbReference type="InterPro" id="IPR013785">
    <property type="entry name" value="Aldolase_TIM"/>
</dbReference>
<evidence type="ECO:0000256" key="7">
    <source>
        <dbReference type="NCBIfam" id="TIGR00126"/>
    </source>
</evidence>
<dbReference type="RefSeq" id="WP_126780291.1">
    <property type="nucleotide sequence ID" value="NZ_PIQC01000001.1"/>
</dbReference>
<sequence length="248" mass="26517">MPSSQHVRALQALSFMDLTTLNNDDTRKVIEDLCQRAAINEISVAAVCVFPEWVAIASQCLHEQGLDTKVATVTNFPDGSTNVARAAAETERAIAAGANEVDVVLPYRALLQGDESTPAELVRECKDICGDSVQLKVIIESGELEQHDKIVLASELAIANGADFIKTSTGKVSVNATLKAAEAMLGVIKASKTDCGFKAAGGIRTLEDAIQYIELAEQLMGKEWVTADNFRIGASSLLQDIQDVLIKA</sequence>
<dbReference type="GO" id="GO:0004139">
    <property type="term" value="F:deoxyribose-phosphate aldolase activity"/>
    <property type="evidence" value="ECO:0007669"/>
    <property type="project" value="UniProtKB-UniRule"/>
</dbReference>
<accession>A0A432Z6K1</accession>
<dbReference type="InterPro" id="IPR002915">
    <property type="entry name" value="DeoC/FbaB/LacD_aldolase"/>
</dbReference>
<dbReference type="CDD" id="cd00959">
    <property type="entry name" value="DeoC"/>
    <property type="match status" value="1"/>
</dbReference>
<comment type="caution">
    <text evidence="8">The sequence shown here is derived from an EMBL/GenBank/DDBJ whole genome shotgun (WGS) entry which is preliminary data.</text>
</comment>
<evidence type="ECO:0000256" key="1">
    <source>
        <dbReference type="ARBA" id="ARBA00004816"/>
    </source>
</evidence>
<keyword evidence="4" id="KW-0456">Lyase</keyword>
<keyword evidence="9" id="KW-1185">Reference proteome</keyword>
<proteinExistence type="inferred from homology"/>
<organism evidence="8 9">
    <name type="scientific">Idiomarina ramblicola</name>
    <dbReference type="NCBI Taxonomy" id="263724"/>
    <lineage>
        <taxon>Bacteria</taxon>
        <taxon>Pseudomonadati</taxon>
        <taxon>Pseudomonadota</taxon>
        <taxon>Gammaproteobacteria</taxon>
        <taxon>Alteromonadales</taxon>
        <taxon>Idiomarinaceae</taxon>
        <taxon>Idiomarina</taxon>
    </lineage>
</organism>
<dbReference type="PANTHER" id="PTHR10889:SF3">
    <property type="entry name" value="DEOXYRIBOSE-PHOSPHATE ALDOLASE"/>
    <property type="match status" value="1"/>
</dbReference>
<dbReference type="GO" id="GO:0016052">
    <property type="term" value="P:carbohydrate catabolic process"/>
    <property type="evidence" value="ECO:0007669"/>
    <property type="project" value="TreeGrafter"/>
</dbReference>
<dbReference type="PIRSF" id="PIRSF001357">
    <property type="entry name" value="DeoC"/>
    <property type="match status" value="1"/>
</dbReference>
<evidence type="ECO:0000256" key="4">
    <source>
        <dbReference type="ARBA" id="ARBA00023239"/>
    </source>
</evidence>
<gene>
    <name evidence="8" type="primary">deoC</name>
    <name evidence="8" type="ORF">CWI78_03515</name>
</gene>
<evidence type="ECO:0000256" key="6">
    <source>
        <dbReference type="ARBA" id="ARBA00048791"/>
    </source>
</evidence>
<dbReference type="GO" id="GO:0005737">
    <property type="term" value="C:cytoplasm"/>
    <property type="evidence" value="ECO:0007669"/>
    <property type="project" value="InterPro"/>
</dbReference>
<evidence type="ECO:0000313" key="9">
    <source>
        <dbReference type="Proteomes" id="UP000288058"/>
    </source>
</evidence>
<comment type="similarity">
    <text evidence="2">Belongs to the DeoC/FbaB aldolase family. DeoC type 2 subfamily.</text>
</comment>
<dbReference type="SUPFAM" id="SSF51569">
    <property type="entry name" value="Aldolase"/>
    <property type="match status" value="1"/>
</dbReference>
<dbReference type="EMBL" id="PIQC01000001">
    <property type="protein sequence ID" value="RUO73511.1"/>
    <property type="molecule type" value="Genomic_DNA"/>
</dbReference>
<dbReference type="NCBIfam" id="TIGR00126">
    <property type="entry name" value="deoC"/>
    <property type="match status" value="1"/>
</dbReference>
<dbReference type="GO" id="GO:0009264">
    <property type="term" value="P:deoxyribonucleotide catabolic process"/>
    <property type="evidence" value="ECO:0007669"/>
    <property type="project" value="UniProtKB-UniRule"/>
</dbReference>